<dbReference type="Gene3D" id="1.10.287.110">
    <property type="entry name" value="DnaJ domain"/>
    <property type="match status" value="1"/>
</dbReference>
<organism evidence="15 16">
    <name type="scientific">Legionella geestiana</name>
    <dbReference type="NCBI Taxonomy" id="45065"/>
    <lineage>
        <taxon>Bacteria</taxon>
        <taxon>Pseudomonadati</taxon>
        <taxon>Pseudomonadota</taxon>
        <taxon>Gammaproteobacteria</taxon>
        <taxon>Legionellales</taxon>
        <taxon>Legionellaceae</taxon>
        <taxon>Legionella</taxon>
    </lineage>
</organism>
<feature type="repeat" description="CXXCXGXG motif" evidence="14">
    <location>
        <begin position="197"/>
        <end position="204"/>
    </location>
</feature>
<dbReference type="GO" id="GO:0006260">
    <property type="term" value="P:DNA replication"/>
    <property type="evidence" value="ECO:0007669"/>
    <property type="project" value="UniProtKB-KW"/>
</dbReference>
<comment type="subcellular location">
    <subcellularLocation>
        <location evidence="1 14">Cytoplasm</location>
    </subcellularLocation>
</comment>
<dbReference type="InterPro" id="IPR012724">
    <property type="entry name" value="DnaJ"/>
</dbReference>
<comment type="cofactor">
    <cofactor evidence="14">
        <name>Zn(2+)</name>
        <dbReference type="ChEBI" id="CHEBI:29105"/>
    </cofactor>
    <text evidence="14">Binds 2 Zn(2+) ions per monomer.</text>
</comment>
<feature type="binding site" evidence="14">
    <location>
        <position position="144"/>
    </location>
    <ligand>
        <name>Zn(2+)</name>
        <dbReference type="ChEBI" id="CHEBI:29105"/>
        <label>1</label>
    </ligand>
</feature>
<sequence>MEKQDFYTLLGVGRDASEADIKKAYRKLAMKYHPDRNPDDKAAEEKFKEVQCAYDVLSDPEKRARYDRFGHAGIDPSMGGGHGGFGGFGDVFEDIFSNIFNAGRGGSQSHGQHGADLQYTISLTLEEAALGKQVEITVPRHGQCKTCEGSGAKKGSKPKTCETCDGMGQVRIQQGFFSIQQPCPSCRGQGQIITDPCTDCRGQGRVRESKKLTVKIPAGVDNGDRVRLSGEGEAGIHGGQTGDLYVQVSVKKHAIFERHDNELHCEVPISFATAALGGTIEVPTLEGRVSLKIPPETQTGKVFRLRGKGVKSVRGHGPGDLMCRVLVETPVNLTREQQDALAEWQASLDGSQKTHAPRLSTWFEGVKKFFEDMKF</sequence>
<dbReference type="SUPFAM" id="SSF49493">
    <property type="entry name" value="HSP40/DnaJ peptide-binding domain"/>
    <property type="match status" value="2"/>
</dbReference>
<evidence type="ECO:0000256" key="1">
    <source>
        <dbReference type="ARBA" id="ARBA00004496"/>
    </source>
</evidence>
<dbReference type="PROSITE" id="PS50076">
    <property type="entry name" value="DNAJ_2"/>
    <property type="match status" value="1"/>
</dbReference>
<dbReference type="InterPro" id="IPR018253">
    <property type="entry name" value="DnaJ_domain_CS"/>
</dbReference>
<keyword evidence="6 14" id="KW-0677">Repeat</keyword>
<evidence type="ECO:0000256" key="12">
    <source>
        <dbReference type="ARBA" id="ARBA00061004"/>
    </source>
</evidence>
<evidence type="ECO:0000313" key="15">
    <source>
        <dbReference type="EMBL" id="KTC98851.1"/>
    </source>
</evidence>
<dbReference type="GO" id="GO:0005524">
    <property type="term" value="F:ATP binding"/>
    <property type="evidence" value="ECO:0007669"/>
    <property type="project" value="InterPro"/>
</dbReference>
<comment type="caution">
    <text evidence="15">The sequence shown here is derived from an EMBL/GenBank/DDBJ whole genome shotgun (WGS) entry which is preliminary data.</text>
</comment>
<feature type="binding site" evidence="14">
    <location>
        <position position="161"/>
    </location>
    <ligand>
        <name>Zn(2+)</name>
        <dbReference type="ChEBI" id="CHEBI:29105"/>
        <label>2</label>
    </ligand>
</feature>
<dbReference type="GO" id="GO:0008270">
    <property type="term" value="F:zinc ion binding"/>
    <property type="evidence" value="ECO:0007669"/>
    <property type="project" value="UniProtKB-UniRule"/>
</dbReference>
<dbReference type="PRINTS" id="PR00625">
    <property type="entry name" value="JDOMAIN"/>
</dbReference>
<dbReference type="InterPro" id="IPR001623">
    <property type="entry name" value="DnaJ_domain"/>
</dbReference>
<reference evidence="15 16" key="1">
    <citation type="submission" date="2015-11" db="EMBL/GenBank/DDBJ databases">
        <title>Genomic analysis of 38 Legionella species identifies large and diverse effector repertoires.</title>
        <authorList>
            <person name="Burstein D."/>
            <person name="Amaro F."/>
            <person name="Zusman T."/>
            <person name="Lifshitz Z."/>
            <person name="Cohen O."/>
            <person name="Gilbert J.A."/>
            <person name="Pupko T."/>
            <person name="Shuman H.A."/>
            <person name="Segal G."/>
        </authorList>
    </citation>
    <scope>NUCLEOTIDE SEQUENCE [LARGE SCALE GENOMIC DNA]</scope>
    <source>
        <strain evidence="15 16">ATCC 49504</strain>
    </source>
</reference>
<feature type="repeat" description="CXXCXGXG motif" evidence="14">
    <location>
        <begin position="144"/>
        <end position="151"/>
    </location>
</feature>
<dbReference type="FunFam" id="2.10.230.10:FF:000002">
    <property type="entry name" value="Molecular chaperone DnaJ"/>
    <property type="match status" value="1"/>
</dbReference>
<evidence type="ECO:0000256" key="6">
    <source>
        <dbReference type="ARBA" id="ARBA00022737"/>
    </source>
</evidence>
<evidence type="ECO:0000313" key="16">
    <source>
        <dbReference type="Proteomes" id="UP000054785"/>
    </source>
</evidence>
<dbReference type="GO" id="GO:0005737">
    <property type="term" value="C:cytoplasm"/>
    <property type="evidence" value="ECO:0007669"/>
    <property type="project" value="UniProtKB-SubCell"/>
</dbReference>
<feature type="repeat" description="CXXCXGXG motif" evidence="14">
    <location>
        <begin position="161"/>
        <end position="168"/>
    </location>
</feature>
<keyword evidence="4 14" id="KW-0235">DNA replication</keyword>
<dbReference type="InterPro" id="IPR001305">
    <property type="entry name" value="HSP_DnaJ_Cys-rich_dom"/>
</dbReference>
<keyword evidence="8 14" id="KW-0862">Zinc</keyword>
<dbReference type="Pfam" id="PF00226">
    <property type="entry name" value="DnaJ"/>
    <property type="match status" value="1"/>
</dbReference>
<evidence type="ECO:0000256" key="2">
    <source>
        <dbReference type="ARBA" id="ARBA00011738"/>
    </source>
</evidence>
<keyword evidence="7 14" id="KW-0863">Zinc-finger</keyword>
<evidence type="ECO:0000256" key="14">
    <source>
        <dbReference type="HAMAP-Rule" id="MF_01152"/>
    </source>
</evidence>
<evidence type="ECO:0000256" key="11">
    <source>
        <dbReference type="ARBA" id="ARBA00053423"/>
    </source>
</evidence>
<feature type="binding site" evidence="14">
    <location>
        <position position="197"/>
    </location>
    <ligand>
        <name>Zn(2+)</name>
        <dbReference type="ChEBI" id="CHEBI:29105"/>
        <label>1</label>
    </ligand>
</feature>
<feature type="binding site" evidence="14">
    <location>
        <position position="164"/>
    </location>
    <ligand>
        <name>Zn(2+)</name>
        <dbReference type="ChEBI" id="CHEBI:29105"/>
        <label>2</label>
    </ligand>
</feature>
<keyword evidence="9 14" id="KW-0346">Stress response</keyword>
<evidence type="ECO:0000256" key="10">
    <source>
        <dbReference type="ARBA" id="ARBA00023186"/>
    </source>
</evidence>
<dbReference type="Pfam" id="PF00684">
    <property type="entry name" value="DnaJ_CXXCXGXG"/>
    <property type="match status" value="1"/>
</dbReference>
<dbReference type="SUPFAM" id="SSF57938">
    <property type="entry name" value="DnaJ/Hsp40 cysteine-rich domain"/>
    <property type="match status" value="1"/>
</dbReference>
<dbReference type="FunFam" id="2.60.260.20:FF:000004">
    <property type="entry name" value="Molecular chaperone DnaJ"/>
    <property type="match status" value="1"/>
</dbReference>
<dbReference type="InterPro" id="IPR036869">
    <property type="entry name" value="J_dom_sf"/>
</dbReference>
<feature type="binding site" evidence="14">
    <location>
        <position position="200"/>
    </location>
    <ligand>
        <name>Zn(2+)</name>
        <dbReference type="ChEBI" id="CHEBI:29105"/>
        <label>1</label>
    </ligand>
</feature>
<dbReference type="AlphaFoldDB" id="A0A0W0TSX6"/>
<dbReference type="EMBL" id="LNYC01000055">
    <property type="protein sequence ID" value="KTC98851.1"/>
    <property type="molecule type" value="Genomic_DNA"/>
</dbReference>
<comment type="subunit">
    <text evidence="2 14">Homodimer.</text>
</comment>
<evidence type="ECO:0000256" key="4">
    <source>
        <dbReference type="ARBA" id="ARBA00022705"/>
    </source>
</evidence>
<evidence type="ECO:0000256" key="5">
    <source>
        <dbReference type="ARBA" id="ARBA00022723"/>
    </source>
</evidence>
<dbReference type="PROSITE" id="PS51188">
    <property type="entry name" value="ZF_CR"/>
    <property type="match status" value="1"/>
</dbReference>
<dbReference type="InterPro" id="IPR002939">
    <property type="entry name" value="DnaJ_C"/>
</dbReference>
<keyword evidence="10 14" id="KW-0143">Chaperone</keyword>
<keyword evidence="3 14" id="KW-0963">Cytoplasm</keyword>
<gene>
    <name evidence="15" type="primary">dnaJ_1</name>
    <name evidence="14" type="synonym">dnaJ</name>
    <name evidence="15" type="ORF">Lgee_1428</name>
</gene>
<dbReference type="SMART" id="SM00271">
    <property type="entry name" value="DnaJ"/>
    <property type="match status" value="1"/>
</dbReference>
<comment type="similarity">
    <text evidence="12 14">Belongs to the DnaJ family.</text>
</comment>
<dbReference type="NCBIfam" id="NF008035">
    <property type="entry name" value="PRK10767.1"/>
    <property type="match status" value="1"/>
</dbReference>
<dbReference type="GO" id="GO:0009408">
    <property type="term" value="P:response to heat"/>
    <property type="evidence" value="ECO:0007669"/>
    <property type="project" value="InterPro"/>
</dbReference>
<dbReference type="STRING" id="45065.Lgee_1428"/>
<dbReference type="SUPFAM" id="SSF46565">
    <property type="entry name" value="Chaperone J-domain"/>
    <property type="match status" value="1"/>
</dbReference>
<comment type="function">
    <text evidence="11 14">Participates actively in the response to hyperosmotic and heat shock by preventing the aggregation of stress-denatured proteins and by disaggregating proteins, also in an autonomous, DnaK-independent fashion. Unfolded proteins bind initially to DnaJ; upon interaction with the DnaJ-bound protein, DnaK hydrolyzes its bound ATP, resulting in the formation of a stable complex. GrpE releases ADP from DnaK; ATP binding to DnaK triggers the release of the substrate protein, thus completing the reaction cycle. Several rounds of ATP-dependent interactions between DnaJ, DnaK and GrpE are required for fully efficient folding. Also involved, together with DnaK and GrpE, in the DNA replication of plasmids through activation of initiation proteins.</text>
</comment>
<dbReference type="Pfam" id="PF01556">
    <property type="entry name" value="DnaJ_C"/>
    <property type="match status" value="1"/>
</dbReference>
<dbReference type="GO" id="GO:0051082">
    <property type="term" value="F:unfolded protein binding"/>
    <property type="evidence" value="ECO:0007669"/>
    <property type="project" value="UniProtKB-UniRule"/>
</dbReference>
<keyword evidence="5 14" id="KW-0479">Metal-binding</keyword>
<feature type="binding site" evidence="14">
    <location>
        <position position="183"/>
    </location>
    <ligand>
        <name>Zn(2+)</name>
        <dbReference type="ChEBI" id="CHEBI:29105"/>
        <label>2</label>
    </ligand>
</feature>
<dbReference type="PANTHER" id="PTHR43096:SF48">
    <property type="entry name" value="CHAPERONE PROTEIN DNAJ"/>
    <property type="match status" value="1"/>
</dbReference>
<dbReference type="RefSeq" id="WP_028387496.1">
    <property type="nucleotide sequence ID" value="NZ_CAAAHN010000024.1"/>
</dbReference>
<dbReference type="PROSITE" id="PS00636">
    <property type="entry name" value="DNAJ_1"/>
    <property type="match status" value="1"/>
</dbReference>
<evidence type="ECO:0000256" key="8">
    <source>
        <dbReference type="ARBA" id="ARBA00022833"/>
    </source>
</evidence>
<evidence type="ECO:0000256" key="7">
    <source>
        <dbReference type="ARBA" id="ARBA00022771"/>
    </source>
</evidence>
<comment type="domain">
    <text evidence="14">The J domain is necessary and sufficient to stimulate DnaK ATPase activity. Zinc center 1 plays an important role in the autonomous, DnaK-independent chaperone activity of DnaJ. Zinc center 2 is essential for interaction with DnaK and for DnaJ activity.</text>
</comment>
<evidence type="ECO:0000256" key="3">
    <source>
        <dbReference type="ARBA" id="ARBA00022490"/>
    </source>
</evidence>
<keyword evidence="16" id="KW-1185">Reference proteome</keyword>
<dbReference type="Gene3D" id="2.60.260.20">
    <property type="entry name" value="Urease metallochaperone UreE, N-terminal domain"/>
    <property type="match status" value="2"/>
</dbReference>
<protein>
    <recommendedName>
        <fullName evidence="13 14">Chaperone protein DnaJ</fullName>
    </recommendedName>
</protein>
<dbReference type="InterPro" id="IPR008971">
    <property type="entry name" value="HSP40/DnaJ_pept-bd"/>
</dbReference>
<feature type="binding site" evidence="14">
    <location>
        <position position="186"/>
    </location>
    <ligand>
        <name>Zn(2+)</name>
        <dbReference type="ChEBI" id="CHEBI:29105"/>
        <label>2</label>
    </ligand>
</feature>
<dbReference type="Proteomes" id="UP000054785">
    <property type="component" value="Unassembled WGS sequence"/>
</dbReference>
<dbReference type="PATRIC" id="fig|45065.4.peg.1545"/>
<dbReference type="GO" id="GO:0031072">
    <property type="term" value="F:heat shock protein binding"/>
    <property type="evidence" value="ECO:0007669"/>
    <property type="project" value="InterPro"/>
</dbReference>
<dbReference type="HAMAP" id="MF_01152">
    <property type="entry name" value="DnaJ"/>
    <property type="match status" value="1"/>
</dbReference>
<name>A0A0W0TSX6_9GAMM</name>
<dbReference type="OrthoDB" id="9779889at2"/>
<proteinExistence type="inferred from homology"/>
<dbReference type="CDD" id="cd10747">
    <property type="entry name" value="DnaJ_C"/>
    <property type="match status" value="1"/>
</dbReference>
<accession>A0A0W0TSX6</accession>
<dbReference type="Gene3D" id="2.10.230.10">
    <property type="entry name" value="Heat shock protein DnaJ, cysteine-rich domain"/>
    <property type="match status" value="1"/>
</dbReference>
<dbReference type="FunFam" id="1.10.287.110:FF:000034">
    <property type="entry name" value="Chaperone protein DnaJ"/>
    <property type="match status" value="1"/>
</dbReference>
<feature type="repeat" description="CXXCXGXG motif" evidence="14">
    <location>
        <begin position="183"/>
        <end position="190"/>
    </location>
</feature>
<dbReference type="NCBIfam" id="TIGR02349">
    <property type="entry name" value="DnaJ_bact"/>
    <property type="match status" value="1"/>
</dbReference>
<dbReference type="PANTHER" id="PTHR43096">
    <property type="entry name" value="DNAJ HOMOLOG 1, MITOCHONDRIAL-RELATED"/>
    <property type="match status" value="1"/>
</dbReference>
<feature type="binding site" evidence="14">
    <location>
        <position position="147"/>
    </location>
    <ligand>
        <name>Zn(2+)</name>
        <dbReference type="ChEBI" id="CHEBI:29105"/>
        <label>1</label>
    </ligand>
</feature>
<dbReference type="InterPro" id="IPR036410">
    <property type="entry name" value="HSP_DnaJ_Cys-rich_dom_sf"/>
</dbReference>
<evidence type="ECO:0000256" key="13">
    <source>
        <dbReference type="ARBA" id="ARBA00067609"/>
    </source>
</evidence>
<evidence type="ECO:0000256" key="9">
    <source>
        <dbReference type="ARBA" id="ARBA00023016"/>
    </source>
</evidence>
<dbReference type="CDD" id="cd06257">
    <property type="entry name" value="DnaJ"/>
    <property type="match status" value="1"/>
</dbReference>
<dbReference type="GO" id="GO:0042026">
    <property type="term" value="P:protein refolding"/>
    <property type="evidence" value="ECO:0007669"/>
    <property type="project" value="TreeGrafter"/>
</dbReference>